<dbReference type="RefSeq" id="WP_236699885.1">
    <property type="nucleotide sequence ID" value="NZ_BJON01000008.1"/>
</dbReference>
<keyword evidence="3" id="KW-1133">Transmembrane helix</keyword>
<dbReference type="EMBL" id="BJON01000008">
    <property type="protein sequence ID" value="GED68332.1"/>
    <property type="molecule type" value="Genomic_DNA"/>
</dbReference>
<keyword evidence="6" id="KW-1185">Reference proteome</keyword>
<feature type="domain" description="Multidrug resistance protein MdtA-like C-terminal permuted SH3" evidence="4">
    <location>
        <begin position="343"/>
        <end position="398"/>
    </location>
</feature>
<dbReference type="PANTHER" id="PTHR32347:SF14">
    <property type="entry name" value="EFFLUX SYSTEM COMPONENT YKNX-RELATED"/>
    <property type="match status" value="1"/>
</dbReference>
<keyword evidence="3" id="KW-0472">Membrane</keyword>
<dbReference type="InterPro" id="IPR050465">
    <property type="entry name" value="UPF0194_transport"/>
</dbReference>
<keyword evidence="2" id="KW-0175">Coiled coil</keyword>
<evidence type="ECO:0000256" key="2">
    <source>
        <dbReference type="ARBA" id="ARBA00023054"/>
    </source>
</evidence>
<name>A0ABQ0TKE2_9BACL</name>
<keyword evidence="3" id="KW-0812">Transmembrane</keyword>
<gene>
    <name evidence="5" type="ORF">BRE01_20340</name>
</gene>
<dbReference type="Gene3D" id="2.40.420.20">
    <property type="match status" value="1"/>
</dbReference>
<proteinExistence type="predicted"/>
<feature type="transmembrane region" description="Helical" evidence="3">
    <location>
        <begin position="21"/>
        <end position="40"/>
    </location>
</feature>
<evidence type="ECO:0000313" key="5">
    <source>
        <dbReference type="EMBL" id="GED68332.1"/>
    </source>
</evidence>
<organism evidence="5 6">
    <name type="scientific">Brevibacillus reuszeri</name>
    <dbReference type="NCBI Taxonomy" id="54915"/>
    <lineage>
        <taxon>Bacteria</taxon>
        <taxon>Bacillati</taxon>
        <taxon>Bacillota</taxon>
        <taxon>Bacilli</taxon>
        <taxon>Bacillales</taxon>
        <taxon>Paenibacillaceae</taxon>
        <taxon>Brevibacillus</taxon>
    </lineage>
</organism>
<dbReference type="Gene3D" id="2.40.30.170">
    <property type="match status" value="1"/>
</dbReference>
<evidence type="ECO:0000256" key="3">
    <source>
        <dbReference type="SAM" id="Phobius"/>
    </source>
</evidence>
<comment type="subcellular location">
    <subcellularLocation>
        <location evidence="1">Cell envelope</location>
    </subcellularLocation>
</comment>
<dbReference type="Proteomes" id="UP000319578">
    <property type="component" value="Unassembled WGS sequence"/>
</dbReference>
<evidence type="ECO:0000256" key="1">
    <source>
        <dbReference type="ARBA" id="ARBA00004196"/>
    </source>
</evidence>
<protein>
    <submittedName>
        <fullName evidence="5">Secretion protein HlyD</fullName>
    </submittedName>
</protein>
<dbReference type="InterPro" id="IPR058627">
    <property type="entry name" value="MdtA-like_C"/>
</dbReference>
<dbReference type="Gene3D" id="1.10.287.470">
    <property type="entry name" value="Helix hairpin bin"/>
    <property type="match status" value="1"/>
</dbReference>
<dbReference type="Pfam" id="PF25967">
    <property type="entry name" value="RND-MFP_C"/>
    <property type="match status" value="1"/>
</dbReference>
<dbReference type="Gene3D" id="2.40.50.100">
    <property type="match status" value="1"/>
</dbReference>
<evidence type="ECO:0000313" key="6">
    <source>
        <dbReference type="Proteomes" id="UP000319578"/>
    </source>
</evidence>
<reference evidence="5 6" key="1">
    <citation type="submission" date="2019-06" db="EMBL/GenBank/DDBJ databases">
        <title>Whole genome shotgun sequence of Brevibacillus reuszeri NBRC 15719.</title>
        <authorList>
            <person name="Hosoyama A."/>
            <person name="Uohara A."/>
            <person name="Ohji S."/>
            <person name="Ichikawa N."/>
        </authorList>
    </citation>
    <scope>NUCLEOTIDE SEQUENCE [LARGE SCALE GENOMIC DNA]</scope>
    <source>
        <strain evidence="5 6">NBRC 15719</strain>
    </source>
</reference>
<accession>A0ABQ0TKE2</accession>
<evidence type="ECO:0000259" key="4">
    <source>
        <dbReference type="Pfam" id="PF25967"/>
    </source>
</evidence>
<sequence length="399" mass="44350">MMYVNWRTASSWAKCILRHKGIAYATVLLAAMLAGCSIFPKEEAVLAPPLVEPAPIQYEVAEVEQGNIVKSVKGSSTFTTVDKRELSFPETKGFRLKSFSVQSGDLVKKGQVLAELDAGELERDIESARYEVEKAKLEVLEAGQDNHYEVEVAKLDVRKAEMNAKVSETKLAQIEWDKSLLELAKLQDPKRKEYVVERAKLNLKQKQMELGNLQKRWTETKLISPLDGIVIFVSNEQVGDEVDAHQTLVTVGDPKKLFILYTAPEKEAIKDVVEGMKVTLALSNGAKGEGTVVQTPLSVPDNLPEDLSRLYQRSLLISPKNLAEDIETGTSVSIEVIVDEKDQALIIPKRALHDFSGRQYVRVLEGKSKKEIDVEVGIINQTQVEIRSGLKAGQLVILE</sequence>
<comment type="caution">
    <text evidence="5">The sequence shown here is derived from an EMBL/GenBank/DDBJ whole genome shotgun (WGS) entry which is preliminary data.</text>
</comment>
<dbReference type="PANTHER" id="PTHR32347">
    <property type="entry name" value="EFFLUX SYSTEM COMPONENT YKNX-RELATED"/>
    <property type="match status" value="1"/>
</dbReference>